<name>A0A0M3IRS1_ASCLU</name>
<protein>
    <submittedName>
        <fullName evidence="3">CXC domain-containing protein</fullName>
    </submittedName>
</protein>
<accession>A0A0M3IRS1</accession>
<feature type="region of interest" description="Disordered" evidence="1">
    <location>
        <begin position="96"/>
        <end position="125"/>
    </location>
</feature>
<evidence type="ECO:0000256" key="1">
    <source>
        <dbReference type="SAM" id="MobiDB-lite"/>
    </source>
</evidence>
<dbReference type="Proteomes" id="UP000036681">
    <property type="component" value="Unplaced"/>
</dbReference>
<keyword evidence="2" id="KW-1185">Reference proteome</keyword>
<feature type="compositionally biased region" description="Basic and acidic residues" evidence="1">
    <location>
        <begin position="98"/>
        <end position="107"/>
    </location>
</feature>
<dbReference type="AlphaFoldDB" id="A0A0M3IRS1"/>
<dbReference type="WBParaSite" id="ALUE_0002144901-mRNA-1">
    <property type="protein sequence ID" value="ALUE_0002144901-mRNA-1"/>
    <property type="gene ID" value="ALUE_0002144901"/>
</dbReference>
<proteinExistence type="predicted"/>
<sequence>MRVRLQFGNVSLGWSYDAWARKNGLTNTGARIDMKRPHSDVANETDLLEPPAKKKRQANEEVSEFLCRTRLQFGNVSLGWSYDAWARKNGLTNTGARIDMKRPHSDVANETDLLEPPAKKRRQANEEEKDRRLCRKCGRVMNVECSVEDCECRFNNASVCVVCCASSAAKPTEELRQQLDWGAAIGMSSSATTRPLIDEEKDRRLCRKCGRVMNVECSVEDCECRFNNASVCVVCCASSAAKPTEELRQQLDWGAAIGMSSSATTRPLIDEVIKTKNKSVLCCTDGGICSFESSSRAAIGMSSSATTRPLIDEVIKTKNKSVLCCTDGGICSFESSSRAKFYDTRSFQSADELLRIVGGEILEHNLVMIGVDSRLLSSCQDRPVFVRMDNIVESIVSSASPKSLVVLILSSPQGSTCRTSVKP</sequence>
<organism evidence="2 3">
    <name type="scientific">Ascaris lumbricoides</name>
    <name type="common">Giant roundworm</name>
    <dbReference type="NCBI Taxonomy" id="6252"/>
    <lineage>
        <taxon>Eukaryota</taxon>
        <taxon>Metazoa</taxon>
        <taxon>Ecdysozoa</taxon>
        <taxon>Nematoda</taxon>
        <taxon>Chromadorea</taxon>
        <taxon>Rhabditida</taxon>
        <taxon>Spirurina</taxon>
        <taxon>Ascaridomorpha</taxon>
        <taxon>Ascaridoidea</taxon>
        <taxon>Ascarididae</taxon>
        <taxon>Ascaris</taxon>
    </lineage>
</organism>
<reference evidence="3" key="1">
    <citation type="submission" date="2017-02" db="UniProtKB">
        <authorList>
            <consortium name="WormBaseParasite"/>
        </authorList>
    </citation>
    <scope>IDENTIFICATION</scope>
</reference>
<evidence type="ECO:0000313" key="2">
    <source>
        <dbReference type="Proteomes" id="UP000036681"/>
    </source>
</evidence>
<evidence type="ECO:0000313" key="3">
    <source>
        <dbReference type="WBParaSite" id="ALUE_0002144901-mRNA-1"/>
    </source>
</evidence>